<accession>A0A6J4L7S1</accession>
<dbReference type="EMBL" id="CADCTU010000510">
    <property type="protein sequence ID" value="CAA9325023.1"/>
    <property type="molecule type" value="Genomic_DNA"/>
</dbReference>
<dbReference type="AlphaFoldDB" id="A0A6J4L7S1"/>
<gene>
    <name evidence="1" type="ORF">AVDCRST_MAG11-2172</name>
</gene>
<evidence type="ECO:0000313" key="1">
    <source>
        <dbReference type="EMBL" id="CAA9325023.1"/>
    </source>
</evidence>
<reference evidence="1" key="1">
    <citation type="submission" date="2020-02" db="EMBL/GenBank/DDBJ databases">
        <authorList>
            <person name="Meier V. D."/>
        </authorList>
    </citation>
    <scope>NUCLEOTIDE SEQUENCE</scope>
    <source>
        <strain evidence="1">AVDCRST_MAG11</strain>
    </source>
</reference>
<proteinExistence type="predicted"/>
<sequence>MSNGIVDRTLARVLGWAEKFAAEEWPSPRAAAIVAGAGAVTAYTAVGWLPA</sequence>
<name>A0A6J4L7S1_9BACT</name>
<feature type="non-terminal residue" evidence="1">
    <location>
        <position position="51"/>
    </location>
</feature>
<protein>
    <submittedName>
        <fullName evidence="1">Uncharacterized protein</fullName>
    </submittedName>
</protein>
<organism evidence="1">
    <name type="scientific">uncultured Gemmatimonadaceae bacterium</name>
    <dbReference type="NCBI Taxonomy" id="246130"/>
    <lineage>
        <taxon>Bacteria</taxon>
        <taxon>Pseudomonadati</taxon>
        <taxon>Gemmatimonadota</taxon>
        <taxon>Gemmatimonadia</taxon>
        <taxon>Gemmatimonadales</taxon>
        <taxon>Gemmatimonadaceae</taxon>
        <taxon>environmental samples</taxon>
    </lineage>
</organism>